<organism evidence="1 2">
    <name type="scientific">Algoriphagus alkaliphilus</name>
    <dbReference type="NCBI Taxonomy" id="279824"/>
    <lineage>
        <taxon>Bacteria</taxon>
        <taxon>Pseudomonadati</taxon>
        <taxon>Bacteroidota</taxon>
        <taxon>Cytophagia</taxon>
        <taxon>Cytophagales</taxon>
        <taxon>Cyclobacteriaceae</taxon>
        <taxon>Algoriphagus</taxon>
    </lineage>
</organism>
<dbReference type="PROSITE" id="PS51257">
    <property type="entry name" value="PROKAR_LIPOPROTEIN"/>
    <property type="match status" value="1"/>
</dbReference>
<proteinExistence type="predicted"/>
<gene>
    <name evidence="1" type="ORF">SAMN03080617_02886</name>
</gene>
<evidence type="ECO:0000313" key="2">
    <source>
        <dbReference type="Proteomes" id="UP000198756"/>
    </source>
</evidence>
<name>A0A1G5YVU0_9BACT</name>
<evidence type="ECO:0008006" key="3">
    <source>
        <dbReference type="Google" id="ProtNLM"/>
    </source>
</evidence>
<accession>A0A1G5YVU0</accession>
<keyword evidence="2" id="KW-1185">Reference proteome</keyword>
<dbReference type="STRING" id="279824.SAMN03080617_02886"/>
<dbReference type="AlphaFoldDB" id="A0A1G5YVU0"/>
<evidence type="ECO:0000313" key="1">
    <source>
        <dbReference type="EMBL" id="SDA86554.1"/>
    </source>
</evidence>
<protein>
    <recommendedName>
        <fullName evidence="3">Lipoprotein</fullName>
    </recommendedName>
</protein>
<reference evidence="2" key="1">
    <citation type="submission" date="2016-10" db="EMBL/GenBank/DDBJ databases">
        <authorList>
            <person name="Varghese N."/>
            <person name="Submissions S."/>
        </authorList>
    </citation>
    <scope>NUCLEOTIDE SEQUENCE [LARGE SCALE GENOMIC DNA]</scope>
    <source>
        <strain evidence="2">DSM 22703</strain>
    </source>
</reference>
<sequence>MIRHSFLKYVSTLIFASLLFSCQSEYEKLEKRELSSGKQVNELFLGLKLGMDQKTFFETCWKLNKQGKLTNGPSELSVEYRTELASGNSAKMRFYPKFEQDKIYMMPVEFTYEGWAPWNEELSAEKLRADVVKLFEEWYGPGFIEVTNEDKSQIVFVKMDGNRRIRIFKKHISIVRAEISDLPIEKKLKENSNS</sequence>
<dbReference type="Proteomes" id="UP000198756">
    <property type="component" value="Unassembled WGS sequence"/>
</dbReference>
<dbReference type="EMBL" id="FMXE01000021">
    <property type="protein sequence ID" value="SDA86554.1"/>
    <property type="molecule type" value="Genomic_DNA"/>
</dbReference>
<dbReference type="OrthoDB" id="966030at2"/>